<evidence type="ECO:0000313" key="2">
    <source>
        <dbReference type="EMBL" id="KAJ1083069.1"/>
    </source>
</evidence>
<keyword evidence="3" id="KW-1185">Reference proteome</keyword>
<organism evidence="2 3">
    <name type="scientific">Pleurodeles waltl</name>
    <name type="common">Iberian ribbed newt</name>
    <dbReference type="NCBI Taxonomy" id="8319"/>
    <lineage>
        <taxon>Eukaryota</taxon>
        <taxon>Metazoa</taxon>
        <taxon>Chordata</taxon>
        <taxon>Craniata</taxon>
        <taxon>Vertebrata</taxon>
        <taxon>Euteleostomi</taxon>
        <taxon>Amphibia</taxon>
        <taxon>Batrachia</taxon>
        <taxon>Caudata</taxon>
        <taxon>Salamandroidea</taxon>
        <taxon>Salamandridae</taxon>
        <taxon>Pleurodelinae</taxon>
        <taxon>Pleurodeles</taxon>
    </lineage>
</organism>
<evidence type="ECO:0000313" key="3">
    <source>
        <dbReference type="Proteomes" id="UP001066276"/>
    </source>
</evidence>
<proteinExistence type="predicted"/>
<comment type="caution">
    <text evidence="2">The sequence shown here is derived from an EMBL/GenBank/DDBJ whole genome shotgun (WGS) entry which is preliminary data.</text>
</comment>
<reference evidence="2" key="1">
    <citation type="journal article" date="2022" name="bioRxiv">
        <title>Sequencing and chromosome-scale assembly of the giantPleurodeles waltlgenome.</title>
        <authorList>
            <person name="Brown T."/>
            <person name="Elewa A."/>
            <person name="Iarovenko S."/>
            <person name="Subramanian E."/>
            <person name="Araus A.J."/>
            <person name="Petzold A."/>
            <person name="Susuki M."/>
            <person name="Suzuki K.-i.T."/>
            <person name="Hayashi T."/>
            <person name="Toyoda A."/>
            <person name="Oliveira C."/>
            <person name="Osipova E."/>
            <person name="Leigh N.D."/>
            <person name="Simon A."/>
            <person name="Yun M.H."/>
        </authorList>
    </citation>
    <scope>NUCLEOTIDE SEQUENCE</scope>
    <source>
        <strain evidence="2">20211129_DDA</strain>
        <tissue evidence="2">Liver</tissue>
    </source>
</reference>
<dbReference type="InterPro" id="IPR028163">
    <property type="entry name" value="HAUS_6_N"/>
</dbReference>
<dbReference type="Proteomes" id="UP001066276">
    <property type="component" value="Chromosome 12"/>
</dbReference>
<dbReference type="InterPro" id="IPR026797">
    <property type="entry name" value="HAUS_6"/>
</dbReference>
<evidence type="ECO:0000259" key="1">
    <source>
        <dbReference type="Pfam" id="PF14661"/>
    </source>
</evidence>
<dbReference type="GO" id="GO:0051225">
    <property type="term" value="P:spindle assembly"/>
    <property type="evidence" value="ECO:0007669"/>
    <property type="project" value="InterPro"/>
</dbReference>
<dbReference type="GO" id="GO:0008017">
    <property type="term" value="F:microtubule binding"/>
    <property type="evidence" value="ECO:0007669"/>
    <property type="project" value="TreeGrafter"/>
</dbReference>
<dbReference type="GO" id="GO:1990498">
    <property type="term" value="C:mitotic spindle microtubule"/>
    <property type="evidence" value="ECO:0007669"/>
    <property type="project" value="TreeGrafter"/>
</dbReference>
<name>A0AAV7KXK8_PLEWA</name>
<dbReference type="EMBL" id="JANPWB010000016">
    <property type="protein sequence ID" value="KAJ1083069.1"/>
    <property type="molecule type" value="Genomic_DNA"/>
</dbReference>
<gene>
    <name evidence="2" type="ORF">NDU88_003229</name>
</gene>
<feature type="domain" description="HAUS augmin-like complex subunit 6 N-terminal" evidence="1">
    <location>
        <begin position="14"/>
        <end position="93"/>
    </location>
</feature>
<dbReference type="PANTHER" id="PTHR16151:SF2">
    <property type="entry name" value="HAUS AUGMIN-LIKE COMPLEX SUBUNIT 6"/>
    <property type="match status" value="1"/>
</dbReference>
<dbReference type="PANTHER" id="PTHR16151">
    <property type="entry name" value="HAUS AUGMIN-LIKE COMPLEX SUBUNIT 6"/>
    <property type="match status" value="1"/>
</dbReference>
<accession>A0AAV7KXK8</accession>
<protein>
    <recommendedName>
        <fullName evidence="1">HAUS augmin-like complex subunit 6 N-terminal domain-containing protein</fullName>
    </recommendedName>
</protein>
<dbReference type="AlphaFoldDB" id="A0AAV7KXK8"/>
<dbReference type="GO" id="GO:0070652">
    <property type="term" value="C:HAUS complex"/>
    <property type="evidence" value="ECO:0007669"/>
    <property type="project" value="InterPro"/>
</dbReference>
<sequence length="642" mass="74187">MSWSGAQPWHSQYLWLQLQALGFQDAPPPAGKTLNPATLGVHMFDKPNRDAFYVVAYFLFSRLDPPRCKETFRYCWPPMDKKRDAEFRKLCCNDDQYTLDGTDASVNIPRLLVNTIANEIDNLQIENIYEAGKLNLISLVQLLNQSLKLLIQERRQVDTIGLQLDLQYLEVKTKFEKEVMSKQRKMRYKIRHDHLVSVNKSIFDQQQAWESKWKKELGNSPFNAIKHSELGFETSVAHLLFEPAEKDALKSSVFCQYPPSFSDLDVRTSLKSRPEPITITPSRRIFSVAQLTPGKSPRRLPEMVVAEILDESRNTASEKGITMEDIIGALSSDPFLTKKQIPRTPENLISDIRNSWREAIQCEDLSDFQKKPFHLEVVPTKSPDELTSLHTKQSLNEIETVEHRVLPQEHHIQPRILEIVADAQLADKDKLPSSFCQVNDSERSTLSWDSSQWMGICDGSDSQEVIEFSITHKTPQEEHARRSLNTFKRIEIEKTGEKENNHNRDDYLMDSKALTNMVGRPDKMEIQAIRNRLEKLKRNMKKVSLEVVDLYHSPDRKFMKRRSVTCASLQGIQKRETFSPVESELTLDLDYLERTPPRSLVERKHKIPPLSTILTFDESFTSIEHEDLPVIELQEDDPDDFL</sequence>
<dbReference type="Pfam" id="PF14661">
    <property type="entry name" value="HAUS6_N"/>
    <property type="match status" value="1"/>
</dbReference>